<sequence>MTVQGVTGPRASAATRRERGGQVERGEQGGQVERGEQGGQVERGEQSEQVERRERARWIERRGRGGRGERGATVIELAMLMPIVLAVVLLIVQVTLWFHGRQVADAAAREGARIARAGGSDGWQESAEGKARQIVQAIGPQLLKNAQAQAWEQGDQRGVEVTGSAVQVVPLLPAMTFTITSRFGGPIECFRPDDGSDGCE</sequence>
<feature type="region of interest" description="Disordered" evidence="1">
    <location>
        <begin position="1"/>
        <end position="53"/>
    </location>
</feature>
<evidence type="ECO:0000259" key="3">
    <source>
        <dbReference type="Pfam" id="PF07811"/>
    </source>
</evidence>
<feature type="transmembrane region" description="Helical" evidence="2">
    <location>
        <begin position="77"/>
        <end position="98"/>
    </location>
</feature>
<organism evidence="4 5">
    <name type="scientific">Microbispora rosea</name>
    <dbReference type="NCBI Taxonomy" id="58117"/>
    <lineage>
        <taxon>Bacteria</taxon>
        <taxon>Bacillati</taxon>
        <taxon>Actinomycetota</taxon>
        <taxon>Actinomycetes</taxon>
        <taxon>Streptosporangiales</taxon>
        <taxon>Streptosporangiaceae</taxon>
        <taxon>Microbispora</taxon>
    </lineage>
</organism>
<dbReference type="AlphaFoldDB" id="A0A1N6T708"/>
<reference evidence="5" key="1">
    <citation type="submission" date="2017-01" db="EMBL/GenBank/DDBJ databases">
        <authorList>
            <person name="Varghese N."/>
            <person name="Submissions S."/>
        </authorList>
    </citation>
    <scope>NUCLEOTIDE SEQUENCE [LARGE SCALE GENOMIC DNA]</scope>
    <source>
        <strain evidence="5">ATCC 12950</strain>
    </source>
</reference>
<evidence type="ECO:0000313" key="4">
    <source>
        <dbReference type="EMBL" id="SIQ49140.1"/>
    </source>
</evidence>
<feature type="compositionally biased region" description="Basic and acidic residues" evidence="1">
    <location>
        <begin position="15"/>
        <end position="27"/>
    </location>
</feature>
<dbReference type="STRING" id="58117.SAMN05421833_102242"/>
<protein>
    <submittedName>
        <fullName evidence="4">Flp pilus assembly protein TadG</fullName>
    </submittedName>
</protein>
<name>A0A1N6T708_9ACTN</name>
<evidence type="ECO:0000256" key="1">
    <source>
        <dbReference type="SAM" id="MobiDB-lite"/>
    </source>
</evidence>
<evidence type="ECO:0000313" key="5">
    <source>
        <dbReference type="Proteomes" id="UP000186096"/>
    </source>
</evidence>
<dbReference type="Pfam" id="PF07811">
    <property type="entry name" value="TadE"/>
    <property type="match status" value="1"/>
</dbReference>
<evidence type="ECO:0000256" key="2">
    <source>
        <dbReference type="SAM" id="Phobius"/>
    </source>
</evidence>
<accession>A0A1N6T708</accession>
<proteinExistence type="predicted"/>
<dbReference type="Proteomes" id="UP000186096">
    <property type="component" value="Unassembled WGS sequence"/>
</dbReference>
<keyword evidence="2" id="KW-0472">Membrane</keyword>
<keyword evidence="2" id="KW-0812">Transmembrane</keyword>
<dbReference type="InterPro" id="IPR012495">
    <property type="entry name" value="TadE-like_dom"/>
</dbReference>
<gene>
    <name evidence="4" type="ORF">SAMN05421833_102242</name>
</gene>
<feature type="compositionally biased region" description="Basic and acidic residues" evidence="1">
    <location>
        <begin position="42"/>
        <end position="53"/>
    </location>
</feature>
<keyword evidence="2" id="KW-1133">Transmembrane helix</keyword>
<dbReference type="EMBL" id="FTNI01000002">
    <property type="protein sequence ID" value="SIQ49140.1"/>
    <property type="molecule type" value="Genomic_DNA"/>
</dbReference>
<feature type="domain" description="TadE-like" evidence="3">
    <location>
        <begin position="71"/>
        <end position="113"/>
    </location>
</feature>
<keyword evidence="5" id="KW-1185">Reference proteome</keyword>